<dbReference type="Proteomes" id="UP000789920">
    <property type="component" value="Unassembled WGS sequence"/>
</dbReference>
<protein>
    <submittedName>
        <fullName evidence="1">2780_t:CDS:1</fullName>
    </submittedName>
</protein>
<gene>
    <name evidence="1" type="ORF">RPERSI_LOCUS1057</name>
</gene>
<comment type="caution">
    <text evidence="1">The sequence shown here is derived from an EMBL/GenBank/DDBJ whole genome shotgun (WGS) entry which is preliminary data.</text>
</comment>
<name>A0ACA9KMU4_9GLOM</name>
<reference evidence="1" key="1">
    <citation type="submission" date="2021-06" db="EMBL/GenBank/DDBJ databases">
        <authorList>
            <person name="Kallberg Y."/>
            <person name="Tangrot J."/>
            <person name="Rosling A."/>
        </authorList>
    </citation>
    <scope>NUCLEOTIDE SEQUENCE</scope>
    <source>
        <strain evidence="1">MA461A</strain>
    </source>
</reference>
<proteinExistence type="predicted"/>
<evidence type="ECO:0000313" key="2">
    <source>
        <dbReference type="Proteomes" id="UP000789920"/>
    </source>
</evidence>
<organism evidence="1 2">
    <name type="scientific">Racocetra persica</name>
    <dbReference type="NCBI Taxonomy" id="160502"/>
    <lineage>
        <taxon>Eukaryota</taxon>
        <taxon>Fungi</taxon>
        <taxon>Fungi incertae sedis</taxon>
        <taxon>Mucoromycota</taxon>
        <taxon>Glomeromycotina</taxon>
        <taxon>Glomeromycetes</taxon>
        <taxon>Diversisporales</taxon>
        <taxon>Gigasporaceae</taxon>
        <taxon>Racocetra</taxon>
    </lineage>
</organism>
<dbReference type="EMBL" id="CAJVQC010000877">
    <property type="protein sequence ID" value="CAG8482951.1"/>
    <property type="molecule type" value="Genomic_DNA"/>
</dbReference>
<evidence type="ECO:0000313" key="1">
    <source>
        <dbReference type="EMBL" id="CAG8482951.1"/>
    </source>
</evidence>
<accession>A0ACA9KMU4</accession>
<keyword evidence="2" id="KW-1185">Reference proteome</keyword>
<sequence>MDIFQFFKFLAKKFNRSFILFLIIITIIWVEYSFFDGNNEGPSNLVKNPKLINNNVKNNNKEYNSDSIISNRQNVGKNIGLVGFPIISNLIKTKDTSSFVPKSNSRLVSLFQVGMGTNPQFINVIPDITSNEFVVTNQFCQRQLSCNNRKNVFNSGLSKTFRPSIGQNNGPVKYLDGSSISGSIGNDFITFSQSKSKFQADILLAKQIDGSFRTQAAVEGIMGLSRESQSNLDQVIGFALPLGNCDVGSIALGGIDNRFIKGPLYSLSMSNASKSMHSMRINAAYVGGKPVNVTAIDSILDTKSDRISLGKASGDFFRLLNATKSLEGWKVPNPVDISFDITLNDNQIVQLTLSNNTICDGNIGSVKDCISIFDDGSGPLNTWTFGTSFLQPPQPLQTPKPSQSATQSPAAVQSTVQPTTQQSVVQSSATQLTTQLLTTQFNTTQLLTTQFNTTQLTTTQYNTTQLSTTQYNTTQFNTTQLSTTQFNTIQFKTQLFTVQPNTTQSTIIPTITNFINPEIVVIDLRPFPMEIVRLD</sequence>